<dbReference type="GO" id="GO:0004252">
    <property type="term" value="F:serine-type endopeptidase activity"/>
    <property type="evidence" value="ECO:0007669"/>
    <property type="project" value="InterPro"/>
</dbReference>
<dbReference type="InterPro" id="IPR030400">
    <property type="entry name" value="Sedolisin_dom"/>
</dbReference>
<dbReference type="SUPFAM" id="SSF52743">
    <property type="entry name" value="Subtilisin-like"/>
    <property type="match status" value="1"/>
</dbReference>
<dbReference type="PROSITE" id="PS00138">
    <property type="entry name" value="SUBTILASE_SER"/>
    <property type="match status" value="1"/>
</dbReference>
<accession>A0A8J3IA85</accession>
<dbReference type="SUPFAM" id="SSF54897">
    <property type="entry name" value="Protease propeptides/inhibitors"/>
    <property type="match status" value="1"/>
</dbReference>
<feature type="signal peptide" evidence="9">
    <location>
        <begin position="1"/>
        <end position="19"/>
    </location>
</feature>
<dbReference type="InterPro" id="IPR023828">
    <property type="entry name" value="Peptidase_S8_Ser-AS"/>
</dbReference>
<dbReference type="GO" id="GO:0008240">
    <property type="term" value="F:tripeptidyl-peptidase activity"/>
    <property type="evidence" value="ECO:0007669"/>
    <property type="project" value="TreeGrafter"/>
</dbReference>
<dbReference type="PANTHER" id="PTHR14218">
    <property type="entry name" value="PROTEASE S8 TRIPEPTIDYL PEPTIDASE I CLN2"/>
    <property type="match status" value="1"/>
</dbReference>
<feature type="chain" id="PRO_5035221823" evidence="9">
    <location>
        <begin position="20"/>
        <end position="605"/>
    </location>
</feature>
<dbReference type="SMART" id="SM00944">
    <property type="entry name" value="Pro-kuma_activ"/>
    <property type="match status" value="1"/>
</dbReference>
<feature type="domain" description="Peptidase S53" evidence="10">
    <location>
        <begin position="224"/>
        <end position="605"/>
    </location>
</feature>
<name>A0A8J3IA85_9CHLR</name>
<dbReference type="CDD" id="cd11377">
    <property type="entry name" value="Pro-peptidase_S53"/>
    <property type="match status" value="1"/>
</dbReference>
<dbReference type="InterPro" id="IPR050819">
    <property type="entry name" value="Tripeptidyl-peptidase_I"/>
</dbReference>
<proteinExistence type="predicted"/>
<evidence type="ECO:0000256" key="6">
    <source>
        <dbReference type="ARBA" id="ARBA00022837"/>
    </source>
</evidence>
<evidence type="ECO:0000259" key="10">
    <source>
        <dbReference type="PROSITE" id="PS51695"/>
    </source>
</evidence>
<keyword evidence="7" id="KW-0865">Zymogen</keyword>
<sequence>MIILGLVLSACSNSGNTAATTGTTKANTAPQAGGITPTPGAQKTPIANPPPGAKKGSGGTPLPANEIKPLTFNLAYNDAAIERDMAQMYTPGSATYHQFLTSDQFVQRYALSDTQLQQVKSWLTSQGYTVDAVDGLRSSIQARAKVSTIEKSLNIKLKAYTLLNRTFFMQEGEPTLPASIRGYVHSVVGLDNFALPEFKPPVGFQEQTQQANSANCKGYGAKQTLTAKKLAAAYQLDKLYAQGFQGQGMSVGIAEFSEPFSASDLANYAACAGIAVPKVETVEIDGKVKSGPGEGEAAMDVELVAALAPKANILVYQANADNTSFAQAMVDLLNRVATDHRVQVLSISYGTAESSFSESEMAAVNRSLRTLASEGISVFISSGDCGAYTLRVRQPQVAEVAFPASAPYAISVGGTHLQVNDSNVRTSETVWGEDDGTPVCQNQWGTGGGVSQNPDFKRPSWQTGKGTTTHYDGTSQAVFTATLPPAPVTAPNGLRQVPDVAAAAYPNIAIYYNGSWYASGGTSAAAPIWAAGAVLVNQALQQNGKSPIGGVPTFYTLANQAKNYHPYTDITVGNNLFYPATPGWDYSTGWGAPNFNDITQLALSE</sequence>
<reference evidence="11" key="1">
    <citation type="submission" date="2020-10" db="EMBL/GenBank/DDBJ databases">
        <title>Taxonomic study of unclassified bacteria belonging to the class Ktedonobacteria.</title>
        <authorList>
            <person name="Yabe S."/>
            <person name="Wang C.M."/>
            <person name="Zheng Y."/>
            <person name="Sakai Y."/>
            <person name="Cavaletti L."/>
            <person name="Monciardini P."/>
            <person name="Donadio S."/>
        </authorList>
    </citation>
    <scope>NUCLEOTIDE SEQUENCE</scope>
    <source>
        <strain evidence="11">ID150040</strain>
    </source>
</reference>
<dbReference type="InterPro" id="IPR015366">
    <property type="entry name" value="S53_propep"/>
</dbReference>
<evidence type="ECO:0000256" key="8">
    <source>
        <dbReference type="SAM" id="MobiDB-lite"/>
    </source>
</evidence>
<evidence type="ECO:0000256" key="9">
    <source>
        <dbReference type="SAM" id="SignalP"/>
    </source>
</evidence>
<evidence type="ECO:0000256" key="3">
    <source>
        <dbReference type="ARBA" id="ARBA00022723"/>
    </source>
</evidence>
<keyword evidence="3" id="KW-0479">Metal-binding</keyword>
<keyword evidence="6" id="KW-0106">Calcium</keyword>
<comment type="cofactor">
    <cofactor evidence="1">
        <name>Ca(2+)</name>
        <dbReference type="ChEBI" id="CHEBI:29108"/>
    </cofactor>
</comment>
<dbReference type="PROSITE" id="PS51695">
    <property type="entry name" value="SEDOLISIN"/>
    <property type="match status" value="1"/>
</dbReference>
<evidence type="ECO:0000313" key="12">
    <source>
        <dbReference type="Proteomes" id="UP000597444"/>
    </source>
</evidence>
<evidence type="ECO:0000256" key="5">
    <source>
        <dbReference type="ARBA" id="ARBA00022825"/>
    </source>
</evidence>
<dbReference type="GO" id="GO:0046872">
    <property type="term" value="F:metal ion binding"/>
    <property type="evidence" value="ECO:0007669"/>
    <property type="project" value="UniProtKB-KW"/>
</dbReference>
<keyword evidence="4" id="KW-0378">Hydrolase</keyword>
<gene>
    <name evidence="11" type="ORF">KSF_018170</name>
</gene>
<dbReference type="Pfam" id="PF09286">
    <property type="entry name" value="Pro-kuma_activ"/>
    <property type="match status" value="1"/>
</dbReference>
<evidence type="ECO:0000256" key="7">
    <source>
        <dbReference type="ARBA" id="ARBA00023145"/>
    </source>
</evidence>
<evidence type="ECO:0000256" key="1">
    <source>
        <dbReference type="ARBA" id="ARBA00001913"/>
    </source>
</evidence>
<dbReference type="GO" id="GO:0006508">
    <property type="term" value="P:proteolysis"/>
    <property type="evidence" value="ECO:0007669"/>
    <property type="project" value="UniProtKB-KW"/>
</dbReference>
<dbReference type="InterPro" id="IPR000209">
    <property type="entry name" value="Peptidase_S8/S53_dom"/>
</dbReference>
<keyword evidence="12" id="KW-1185">Reference proteome</keyword>
<dbReference type="AlphaFoldDB" id="A0A8J3IA85"/>
<dbReference type="EMBL" id="BNJK01000001">
    <property type="protein sequence ID" value="GHO91769.1"/>
    <property type="molecule type" value="Genomic_DNA"/>
</dbReference>
<feature type="region of interest" description="Disordered" evidence="8">
    <location>
        <begin position="21"/>
        <end position="62"/>
    </location>
</feature>
<keyword evidence="2" id="KW-0645">Protease</keyword>
<dbReference type="PANTHER" id="PTHR14218:SF15">
    <property type="entry name" value="TRIPEPTIDYL-PEPTIDASE 1"/>
    <property type="match status" value="1"/>
</dbReference>
<dbReference type="Pfam" id="PF00082">
    <property type="entry name" value="Peptidase_S8"/>
    <property type="match status" value="1"/>
</dbReference>
<keyword evidence="5" id="KW-0720">Serine protease</keyword>
<evidence type="ECO:0000256" key="2">
    <source>
        <dbReference type="ARBA" id="ARBA00022670"/>
    </source>
</evidence>
<comment type="caution">
    <text evidence="11">The sequence shown here is derived from an EMBL/GenBank/DDBJ whole genome shotgun (WGS) entry which is preliminary data.</text>
</comment>
<protein>
    <submittedName>
        <fullName evidence="11">Pseudomonapepsin</fullName>
    </submittedName>
</protein>
<keyword evidence="9" id="KW-0732">Signal</keyword>
<dbReference type="CDD" id="cd04056">
    <property type="entry name" value="Peptidases_S53"/>
    <property type="match status" value="1"/>
</dbReference>
<dbReference type="InterPro" id="IPR036852">
    <property type="entry name" value="Peptidase_S8/S53_dom_sf"/>
</dbReference>
<evidence type="ECO:0000313" key="11">
    <source>
        <dbReference type="EMBL" id="GHO91769.1"/>
    </source>
</evidence>
<evidence type="ECO:0000256" key="4">
    <source>
        <dbReference type="ARBA" id="ARBA00022801"/>
    </source>
</evidence>
<dbReference type="Proteomes" id="UP000597444">
    <property type="component" value="Unassembled WGS sequence"/>
</dbReference>
<dbReference type="Gene3D" id="3.40.50.200">
    <property type="entry name" value="Peptidase S8/S53 domain"/>
    <property type="match status" value="1"/>
</dbReference>
<organism evidence="11 12">
    <name type="scientific">Reticulibacter mediterranei</name>
    <dbReference type="NCBI Taxonomy" id="2778369"/>
    <lineage>
        <taxon>Bacteria</taxon>
        <taxon>Bacillati</taxon>
        <taxon>Chloroflexota</taxon>
        <taxon>Ktedonobacteria</taxon>
        <taxon>Ktedonobacterales</taxon>
        <taxon>Reticulibacteraceae</taxon>
        <taxon>Reticulibacter</taxon>
    </lineage>
</organism>